<name>A0AAV3PN05_LITER</name>
<evidence type="ECO:0000256" key="3">
    <source>
        <dbReference type="ARBA" id="ARBA00023015"/>
    </source>
</evidence>
<keyword evidence="6" id="KW-0539">Nucleus</keyword>
<dbReference type="InterPro" id="IPR016177">
    <property type="entry name" value="DNA-bd_dom_sf"/>
</dbReference>
<evidence type="ECO:0000256" key="6">
    <source>
        <dbReference type="ARBA" id="ARBA00023242"/>
    </source>
</evidence>
<evidence type="ECO:0000313" key="9">
    <source>
        <dbReference type="EMBL" id="GAA0152488.1"/>
    </source>
</evidence>
<dbReference type="AlphaFoldDB" id="A0AAV3PN05"/>
<dbReference type="PROSITE" id="PS51032">
    <property type="entry name" value="AP2_ERF"/>
    <property type="match status" value="1"/>
</dbReference>
<organism evidence="9 10">
    <name type="scientific">Lithospermum erythrorhizon</name>
    <name type="common">Purple gromwell</name>
    <name type="synonym">Lithospermum officinale var. erythrorhizon</name>
    <dbReference type="NCBI Taxonomy" id="34254"/>
    <lineage>
        <taxon>Eukaryota</taxon>
        <taxon>Viridiplantae</taxon>
        <taxon>Streptophyta</taxon>
        <taxon>Embryophyta</taxon>
        <taxon>Tracheophyta</taxon>
        <taxon>Spermatophyta</taxon>
        <taxon>Magnoliopsida</taxon>
        <taxon>eudicotyledons</taxon>
        <taxon>Gunneridae</taxon>
        <taxon>Pentapetalae</taxon>
        <taxon>asterids</taxon>
        <taxon>lamiids</taxon>
        <taxon>Boraginales</taxon>
        <taxon>Boraginaceae</taxon>
        <taxon>Boraginoideae</taxon>
        <taxon>Lithospermeae</taxon>
        <taxon>Lithospermum</taxon>
    </lineage>
</organism>
<evidence type="ECO:0000256" key="2">
    <source>
        <dbReference type="ARBA" id="ARBA00022821"/>
    </source>
</evidence>
<dbReference type="PRINTS" id="PR00367">
    <property type="entry name" value="ETHRSPELEMNT"/>
</dbReference>
<dbReference type="SUPFAM" id="SSF54171">
    <property type="entry name" value="DNA-binding domain"/>
    <property type="match status" value="1"/>
</dbReference>
<feature type="compositionally biased region" description="Low complexity" evidence="7">
    <location>
        <begin position="179"/>
        <end position="190"/>
    </location>
</feature>
<evidence type="ECO:0000313" key="10">
    <source>
        <dbReference type="Proteomes" id="UP001454036"/>
    </source>
</evidence>
<dbReference type="PANTHER" id="PTHR31190">
    <property type="entry name" value="DNA-BINDING DOMAIN"/>
    <property type="match status" value="1"/>
</dbReference>
<dbReference type="GO" id="GO:0005634">
    <property type="term" value="C:nucleus"/>
    <property type="evidence" value="ECO:0007669"/>
    <property type="project" value="UniProtKB-SubCell"/>
</dbReference>
<dbReference type="GO" id="GO:0003677">
    <property type="term" value="F:DNA binding"/>
    <property type="evidence" value="ECO:0007669"/>
    <property type="project" value="UniProtKB-KW"/>
</dbReference>
<comment type="caution">
    <text evidence="9">The sequence shown here is derived from an EMBL/GenBank/DDBJ whole genome shotgun (WGS) entry which is preliminary data.</text>
</comment>
<dbReference type="GO" id="GO:0009873">
    <property type="term" value="P:ethylene-activated signaling pathway"/>
    <property type="evidence" value="ECO:0007669"/>
    <property type="project" value="InterPro"/>
</dbReference>
<dbReference type="InterPro" id="IPR044808">
    <property type="entry name" value="ERF_plant"/>
</dbReference>
<dbReference type="FunFam" id="3.30.730.10:FF:000001">
    <property type="entry name" value="Ethylene-responsive transcription factor 2"/>
    <property type="match status" value="1"/>
</dbReference>
<sequence>MLSDTISDSDFQSLLESVQSYLLDDSDFPQLHQSINMSTCYPSPNIIHFGTHCLLEDSDEASLNMDTEFTNKLEYHQDTVERSSRSETIVVQPPHLWKRYRGVRRRPWGTFAAEMRNPAKKGSRIWLGTYEKPEDAALAYDRAAFQLRGSKAKVNFPHLVGLENNEPVKRCPRKKSLDRSSSFSSSSEDFLSSKRRKAQ</sequence>
<dbReference type="SMART" id="SM00380">
    <property type="entry name" value="AP2"/>
    <property type="match status" value="1"/>
</dbReference>
<keyword evidence="10" id="KW-1185">Reference proteome</keyword>
<comment type="subcellular location">
    <subcellularLocation>
        <location evidence="1">Nucleus</location>
    </subcellularLocation>
</comment>
<dbReference type="InterPro" id="IPR001471">
    <property type="entry name" value="AP2/ERF_dom"/>
</dbReference>
<feature type="domain" description="AP2/ERF" evidence="8">
    <location>
        <begin position="99"/>
        <end position="157"/>
    </location>
</feature>
<dbReference type="Proteomes" id="UP001454036">
    <property type="component" value="Unassembled WGS sequence"/>
</dbReference>
<keyword evidence="3" id="KW-0805">Transcription regulation</keyword>
<dbReference type="CDD" id="cd00018">
    <property type="entry name" value="AP2"/>
    <property type="match status" value="1"/>
</dbReference>
<keyword evidence="2" id="KW-0611">Plant defense</keyword>
<evidence type="ECO:0000256" key="5">
    <source>
        <dbReference type="ARBA" id="ARBA00023163"/>
    </source>
</evidence>
<dbReference type="EMBL" id="BAABME010001992">
    <property type="protein sequence ID" value="GAA0152488.1"/>
    <property type="molecule type" value="Genomic_DNA"/>
</dbReference>
<feature type="region of interest" description="Disordered" evidence="7">
    <location>
        <begin position="167"/>
        <end position="199"/>
    </location>
</feature>
<protein>
    <recommendedName>
        <fullName evidence="8">AP2/ERF domain-containing protein</fullName>
    </recommendedName>
</protein>
<evidence type="ECO:0000256" key="1">
    <source>
        <dbReference type="ARBA" id="ARBA00004123"/>
    </source>
</evidence>
<proteinExistence type="predicted"/>
<evidence type="ECO:0000256" key="4">
    <source>
        <dbReference type="ARBA" id="ARBA00023125"/>
    </source>
</evidence>
<dbReference type="GO" id="GO:0006952">
    <property type="term" value="P:defense response"/>
    <property type="evidence" value="ECO:0007669"/>
    <property type="project" value="UniProtKB-KW"/>
</dbReference>
<reference evidence="9 10" key="1">
    <citation type="submission" date="2024-01" db="EMBL/GenBank/DDBJ databases">
        <title>The complete chloroplast genome sequence of Lithospermum erythrorhizon: insights into the phylogenetic relationship among Boraginaceae species and the maternal lineages of purple gromwells.</title>
        <authorList>
            <person name="Okada T."/>
            <person name="Watanabe K."/>
        </authorList>
    </citation>
    <scope>NUCLEOTIDE SEQUENCE [LARGE SCALE GENOMIC DNA]</scope>
</reference>
<dbReference type="GO" id="GO:0003700">
    <property type="term" value="F:DNA-binding transcription factor activity"/>
    <property type="evidence" value="ECO:0007669"/>
    <property type="project" value="InterPro"/>
</dbReference>
<keyword evidence="5" id="KW-0804">Transcription</keyword>
<dbReference type="Pfam" id="PF00847">
    <property type="entry name" value="AP2"/>
    <property type="match status" value="1"/>
</dbReference>
<evidence type="ECO:0000256" key="7">
    <source>
        <dbReference type="SAM" id="MobiDB-lite"/>
    </source>
</evidence>
<dbReference type="InterPro" id="IPR036955">
    <property type="entry name" value="AP2/ERF_dom_sf"/>
</dbReference>
<dbReference type="PANTHER" id="PTHR31190:SF287">
    <property type="entry name" value="DEVELOPMENT RELATED ERF PROTEIN"/>
    <property type="match status" value="1"/>
</dbReference>
<gene>
    <name evidence="9" type="ORF">LIER_10959</name>
</gene>
<dbReference type="Gene3D" id="3.30.730.10">
    <property type="entry name" value="AP2/ERF domain"/>
    <property type="match status" value="1"/>
</dbReference>
<keyword evidence="4" id="KW-0238">DNA-binding</keyword>
<accession>A0AAV3PN05</accession>
<evidence type="ECO:0000259" key="8">
    <source>
        <dbReference type="PROSITE" id="PS51032"/>
    </source>
</evidence>